<protein>
    <submittedName>
        <fullName evidence="2">Uncharacterized protein</fullName>
    </submittedName>
</protein>
<dbReference type="AlphaFoldDB" id="A0AB34IV96"/>
<feature type="region of interest" description="Disordered" evidence="1">
    <location>
        <begin position="1"/>
        <end position="38"/>
    </location>
</feature>
<accession>A0AB34IV96</accession>
<dbReference type="EMBL" id="JBGBPQ010000017">
    <property type="protein sequence ID" value="KAL1507524.1"/>
    <property type="molecule type" value="Genomic_DNA"/>
</dbReference>
<feature type="region of interest" description="Disordered" evidence="1">
    <location>
        <begin position="164"/>
        <end position="221"/>
    </location>
</feature>
<evidence type="ECO:0000313" key="3">
    <source>
        <dbReference type="Proteomes" id="UP001515480"/>
    </source>
</evidence>
<organism evidence="2 3">
    <name type="scientific">Prymnesium parvum</name>
    <name type="common">Toxic golden alga</name>
    <dbReference type="NCBI Taxonomy" id="97485"/>
    <lineage>
        <taxon>Eukaryota</taxon>
        <taxon>Haptista</taxon>
        <taxon>Haptophyta</taxon>
        <taxon>Prymnesiophyceae</taxon>
        <taxon>Prymnesiales</taxon>
        <taxon>Prymnesiaceae</taxon>
        <taxon>Prymnesium</taxon>
    </lineage>
</organism>
<feature type="region of interest" description="Disordered" evidence="1">
    <location>
        <begin position="282"/>
        <end position="318"/>
    </location>
</feature>
<dbReference type="Proteomes" id="UP001515480">
    <property type="component" value="Unassembled WGS sequence"/>
</dbReference>
<comment type="caution">
    <text evidence="2">The sequence shown here is derived from an EMBL/GenBank/DDBJ whole genome shotgun (WGS) entry which is preliminary data.</text>
</comment>
<proteinExistence type="predicted"/>
<feature type="compositionally biased region" description="Polar residues" evidence="1">
    <location>
        <begin position="164"/>
        <end position="174"/>
    </location>
</feature>
<sequence>MKALRRPAPPGIYLRRVASDGDAPSPRERYSTNGTNLAAEYAAPPAAALRGRNSSESAPCGVDRYSMGGTCCGVYQPFGEEALRAPSGRYGSNKQLQLPSNRSSAVSTGEGALSTCEEGVEEAFRNTVCSLLLSENRDTACSSENRHTAFSLPSSENRDAAFSLTSSENRNTECSLPPSENRDTAFSLPPSQDRDSACSVPPSTALLPSEDRETARENLSVARPWSGEVRAEIETEGGYAPAVEAQRAEGPGPSDWQAADALLTAASRLALAAVLEDHLRAAVDSASGGRTQAAPSRPRRKPDRWSLCCGEAPRRPAK</sequence>
<evidence type="ECO:0000313" key="2">
    <source>
        <dbReference type="EMBL" id="KAL1507524.1"/>
    </source>
</evidence>
<name>A0AB34IV96_PRYPA</name>
<keyword evidence="3" id="KW-1185">Reference proteome</keyword>
<reference evidence="2 3" key="1">
    <citation type="journal article" date="2024" name="Science">
        <title>Giant polyketide synthase enzymes in the biosynthesis of giant marine polyether toxins.</title>
        <authorList>
            <person name="Fallon T.R."/>
            <person name="Shende V.V."/>
            <person name="Wierzbicki I.H."/>
            <person name="Pendleton A.L."/>
            <person name="Watervoot N.F."/>
            <person name="Auber R.P."/>
            <person name="Gonzalez D.J."/>
            <person name="Wisecaver J.H."/>
            <person name="Moore B.S."/>
        </authorList>
    </citation>
    <scope>NUCLEOTIDE SEQUENCE [LARGE SCALE GENOMIC DNA]</scope>
    <source>
        <strain evidence="2 3">12B1</strain>
    </source>
</reference>
<gene>
    <name evidence="2" type="ORF">AB1Y20_007148</name>
</gene>
<evidence type="ECO:0000256" key="1">
    <source>
        <dbReference type="SAM" id="MobiDB-lite"/>
    </source>
</evidence>